<evidence type="ECO:0000256" key="5">
    <source>
        <dbReference type="ARBA" id="ARBA00022723"/>
    </source>
</evidence>
<evidence type="ECO:0000256" key="6">
    <source>
        <dbReference type="ARBA" id="ARBA00022759"/>
    </source>
</evidence>
<dbReference type="GO" id="GO:0016787">
    <property type="term" value="F:hydrolase activity"/>
    <property type="evidence" value="ECO:0007669"/>
    <property type="project" value="UniProtKB-KW"/>
</dbReference>
<feature type="region of interest" description="Disordered" evidence="9">
    <location>
        <begin position="527"/>
        <end position="570"/>
    </location>
</feature>
<dbReference type="InterPro" id="IPR013471">
    <property type="entry name" value="RNase_Z/BN"/>
</dbReference>
<name>A0ABD1YLA8_9MARC</name>
<dbReference type="Pfam" id="PF23023">
    <property type="entry name" value="Anti-Pycsar_Apyc1"/>
    <property type="match status" value="1"/>
</dbReference>
<dbReference type="InterPro" id="IPR036866">
    <property type="entry name" value="RibonucZ/Hydroxyglut_hydro"/>
</dbReference>
<feature type="compositionally biased region" description="Basic residues" evidence="9">
    <location>
        <begin position="555"/>
        <end position="570"/>
    </location>
</feature>
<organism evidence="10 11">
    <name type="scientific">Riccia fluitans</name>
    <dbReference type="NCBI Taxonomy" id="41844"/>
    <lineage>
        <taxon>Eukaryota</taxon>
        <taxon>Viridiplantae</taxon>
        <taxon>Streptophyta</taxon>
        <taxon>Embryophyta</taxon>
        <taxon>Marchantiophyta</taxon>
        <taxon>Marchantiopsida</taxon>
        <taxon>Marchantiidae</taxon>
        <taxon>Marchantiales</taxon>
        <taxon>Ricciaceae</taxon>
        <taxon>Riccia</taxon>
    </lineage>
</organism>
<evidence type="ECO:0000313" key="11">
    <source>
        <dbReference type="Proteomes" id="UP001605036"/>
    </source>
</evidence>
<evidence type="ECO:0000256" key="4">
    <source>
        <dbReference type="ARBA" id="ARBA00022722"/>
    </source>
</evidence>
<dbReference type="Gene3D" id="3.60.15.10">
    <property type="entry name" value="Ribonuclease Z/Hydroxyacylglutathione hydrolase-like"/>
    <property type="match status" value="1"/>
</dbReference>
<comment type="subunit">
    <text evidence="2">Homodimer.</text>
</comment>
<gene>
    <name evidence="10" type="ORF">R1flu_016249</name>
</gene>
<feature type="compositionally biased region" description="Polar residues" evidence="9">
    <location>
        <begin position="61"/>
        <end position="75"/>
    </location>
</feature>
<feature type="region of interest" description="Disordered" evidence="9">
    <location>
        <begin position="48"/>
        <end position="103"/>
    </location>
</feature>
<dbReference type="PANTHER" id="PTHR46018:SF2">
    <property type="entry name" value="ZINC PHOSPHODIESTERASE ELAC PROTEIN 1"/>
    <property type="match status" value="1"/>
</dbReference>
<protein>
    <recommendedName>
        <fullName evidence="12">Metallo-beta-lactamase domain-containing protein</fullName>
    </recommendedName>
</protein>
<dbReference type="GO" id="GO:0004519">
    <property type="term" value="F:endonuclease activity"/>
    <property type="evidence" value="ECO:0007669"/>
    <property type="project" value="UniProtKB-KW"/>
</dbReference>
<dbReference type="SUPFAM" id="SSF56281">
    <property type="entry name" value="Metallo-hydrolase/oxidoreductase"/>
    <property type="match status" value="1"/>
</dbReference>
<feature type="compositionally biased region" description="Low complexity" evidence="9">
    <location>
        <begin position="48"/>
        <end position="59"/>
    </location>
</feature>
<dbReference type="AlphaFoldDB" id="A0ABD1YLA8"/>
<keyword evidence="6" id="KW-0255">Endonuclease</keyword>
<comment type="caution">
    <text evidence="10">The sequence shown here is derived from an EMBL/GenBank/DDBJ whole genome shotgun (WGS) entry which is preliminary data.</text>
</comment>
<keyword evidence="8" id="KW-0862">Zinc</keyword>
<dbReference type="PANTHER" id="PTHR46018">
    <property type="entry name" value="ZINC PHOSPHODIESTERASE ELAC PROTEIN 1"/>
    <property type="match status" value="1"/>
</dbReference>
<evidence type="ECO:0000256" key="2">
    <source>
        <dbReference type="ARBA" id="ARBA00011738"/>
    </source>
</evidence>
<feature type="region of interest" description="Disordered" evidence="9">
    <location>
        <begin position="484"/>
        <end position="503"/>
    </location>
</feature>
<dbReference type="CDD" id="cd07717">
    <property type="entry name" value="RNaseZ_ZiPD-like_MBL-fold"/>
    <property type="match status" value="1"/>
</dbReference>
<evidence type="ECO:0000256" key="7">
    <source>
        <dbReference type="ARBA" id="ARBA00022801"/>
    </source>
</evidence>
<dbReference type="EMBL" id="JBHFFA010000004">
    <property type="protein sequence ID" value="KAL2631563.1"/>
    <property type="molecule type" value="Genomic_DNA"/>
</dbReference>
<keyword evidence="5" id="KW-0479">Metal-binding</keyword>
<evidence type="ECO:0000256" key="1">
    <source>
        <dbReference type="ARBA" id="ARBA00001947"/>
    </source>
</evidence>
<dbReference type="GO" id="GO:0046872">
    <property type="term" value="F:metal ion binding"/>
    <property type="evidence" value="ECO:0007669"/>
    <property type="project" value="UniProtKB-KW"/>
</dbReference>
<dbReference type="NCBIfam" id="NF000801">
    <property type="entry name" value="PRK00055.1-3"/>
    <property type="match status" value="1"/>
</dbReference>
<reference evidence="10 11" key="1">
    <citation type="submission" date="2024-09" db="EMBL/GenBank/DDBJ databases">
        <title>Chromosome-scale assembly of Riccia fluitans.</title>
        <authorList>
            <person name="Paukszto L."/>
            <person name="Sawicki J."/>
            <person name="Karawczyk K."/>
            <person name="Piernik-Szablinska J."/>
            <person name="Szczecinska M."/>
            <person name="Mazdziarz M."/>
        </authorList>
    </citation>
    <scope>NUCLEOTIDE SEQUENCE [LARGE SCALE GENOMIC DNA]</scope>
    <source>
        <strain evidence="10">Rf_01</strain>
        <tissue evidence="10">Aerial parts of the thallus</tissue>
    </source>
</reference>
<evidence type="ECO:0000256" key="8">
    <source>
        <dbReference type="ARBA" id="ARBA00022833"/>
    </source>
</evidence>
<dbReference type="Proteomes" id="UP001605036">
    <property type="component" value="Unassembled WGS sequence"/>
</dbReference>
<evidence type="ECO:0008006" key="12">
    <source>
        <dbReference type="Google" id="ProtNLM"/>
    </source>
</evidence>
<sequence>MRGLNLWRKLIAADRRFDGGCQRAALPDFRALSCRLRFLCPLALSPNSSKYSSRSYGASAPHTTRASNKVFSTKETGGRKREDVSKYKSRGPSNLATSKLANGVGSRKEEKPHVYVTSDFADYRGMQLVFLGTSSSIPTLWRSTSCIALRLEGSIFLFDCGEGAVRQILKTPMKHYDIGNIFVTHMHGDHIYGLPGLLCRLGLKEFQNKEPIQIYGPQGLRQWIRATLEASHARVHPKYAVHELHLKKKKTNVARSWNYIEGNHEDELPGRDIQRSEDGLWQVMKDDKYTVRAGFLRHSIPCWGYVVEEHTRRGRFDVERARQAGVKPGKYFRMLEAGDSVMLADGTIVYPTDVLGPPRRGRKVVILGDTCDSKSLRAAAMEADVLVHEATVLEQDAAEVLQRGHSTARMAGAFARDIKADSLVLTHFSRKLDGAVFVDERSTVRETMGDLVSSAQEAFEKDNVIAAEDMMAITVQLEDKPPLKDAQNMMHSPSYGQESEAAVQKRVFRHASSSEFDKDVVLDSKRDEGELLGKKSRSKRLSPAHLRDKTVFRNLQKRHSSRPRRATSVC</sequence>
<keyword evidence="3" id="KW-0819">tRNA processing</keyword>
<keyword evidence="7" id="KW-0378">Hydrolase</keyword>
<comment type="cofactor">
    <cofactor evidence="1">
        <name>Zn(2+)</name>
        <dbReference type="ChEBI" id="CHEBI:29105"/>
    </cofactor>
</comment>
<feature type="compositionally biased region" description="Polar residues" evidence="9">
    <location>
        <begin position="91"/>
        <end position="100"/>
    </location>
</feature>
<evidence type="ECO:0000256" key="9">
    <source>
        <dbReference type="SAM" id="MobiDB-lite"/>
    </source>
</evidence>
<accession>A0ABD1YLA8</accession>
<dbReference type="GO" id="GO:0008033">
    <property type="term" value="P:tRNA processing"/>
    <property type="evidence" value="ECO:0007669"/>
    <property type="project" value="UniProtKB-KW"/>
</dbReference>
<evidence type="ECO:0000256" key="3">
    <source>
        <dbReference type="ARBA" id="ARBA00022694"/>
    </source>
</evidence>
<keyword evidence="4" id="KW-0540">Nuclease</keyword>
<feature type="compositionally biased region" description="Basic and acidic residues" evidence="9">
    <location>
        <begin position="76"/>
        <end position="86"/>
    </location>
</feature>
<dbReference type="HAMAP" id="MF_01818">
    <property type="entry name" value="RNase_Z_BN"/>
    <property type="match status" value="1"/>
</dbReference>
<keyword evidence="11" id="KW-1185">Reference proteome</keyword>
<evidence type="ECO:0000313" key="10">
    <source>
        <dbReference type="EMBL" id="KAL2631563.1"/>
    </source>
</evidence>
<proteinExistence type="inferred from homology"/>